<evidence type="ECO:0000313" key="2">
    <source>
        <dbReference type="Proteomes" id="UP000724964"/>
    </source>
</evidence>
<keyword evidence="2" id="KW-1185">Reference proteome</keyword>
<organism evidence="1 2">
    <name type="scientific">Acidimicrobium ferrooxidans</name>
    <dbReference type="NCBI Taxonomy" id="53635"/>
    <lineage>
        <taxon>Bacteria</taxon>
        <taxon>Bacillati</taxon>
        <taxon>Actinomycetota</taxon>
        <taxon>Acidimicrobiia</taxon>
        <taxon>Acidimicrobiales</taxon>
        <taxon>Acidimicrobiaceae</taxon>
        <taxon>Acidimicrobium</taxon>
    </lineage>
</organism>
<dbReference type="InterPro" id="IPR017587">
    <property type="entry name" value="YqeC"/>
</dbReference>
<name>A0ABS3AQD4_9ACTN</name>
<sequence>MVEPVGIGGLAKALATGSSEHIALVGGGGKTTALFALGRQLSGSTVLTTTTKMGRDRTGGNVVLFSPSDLEVARGLAQHQTVLAWGQDKGHKAAGVSPETCDRWFTMADHVVVEADGSHQRPFKAPRPFEPVIPATSTMVVACVGSDALGRVIADQCQRPLRVAAAAGCSPYLRLTPERLVMVLLSDRGSRKECPPTARFVVLINKVDETHRGYVDEVVDIIGDAAPVVAIAAFDPSQSPEVRGST</sequence>
<evidence type="ECO:0000313" key="1">
    <source>
        <dbReference type="EMBL" id="MBN4059495.1"/>
    </source>
</evidence>
<dbReference type="Pfam" id="PF19842">
    <property type="entry name" value="YqeC"/>
    <property type="match status" value="1"/>
</dbReference>
<dbReference type="Proteomes" id="UP000724964">
    <property type="component" value="Unassembled WGS sequence"/>
</dbReference>
<reference evidence="1" key="1">
    <citation type="submission" date="2021-02" db="EMBL/GenBank/DDBJ databases">
        <title>Activity-based single-cell genomes from oceanic crustal fluid captures similar information to metagenomic and metatranscriptomic surveys with orders of magnitude less sampling.</title>
        <authorList>
            <person name="D'Angelo T.S."/>
            <person name="Orcutt B.N."/>
        </authorList>
    </citation>
    <scope>NUCLEOTIDE SEQUENCE [LARGE SCALE GENOMIC DNA]</scope>
    <source>
        <strain evidence="1">AH-315-J10</strain>
    </source>
</reference>
<comment type="caution">
    <text evidence="1">The sequence shown here is derived from an EMBL/GenBank/DDBJ whole genome shotgun (WGS) entry which is preliminary data.</text>
</comment>
<dbReference type="EMBL" id="JAFIUH010000001">
    <property type="protein sequence ID" value="MBN4059495.1"/>
    <property type="molecule type" value="Genomic_DNA"/>
</dbReference>
<proteinExistence type="predicted"/>
<dbReference type="NCBIfam" id="TIGR03172">
    <property type="entry name" value="selenium cofactor biosynthesis protein YqeC"/>
    <property type="match status" value="1"/>
</dbReference>
<accession>A0ABS3AQD4</accession>
<protein>
    <submittedName>
        <fullName evidence="1">Selenium-dependent hydroxylase accessory protein YqeC</fullName>
    </submittedName>
</protein>
<gene>
    <name evidence="1" type="primary">yqeC</name>
    <name evidence="1" type="ORF">JYT35_00075</name>
</gene>